<feature type="compositionally biased region" description="Basic and acidic residues" evidence="4">
    <location>
        <begin position="270"/>
        <end position="286"/>
    </location>
</feature>
<keyword evidence="7" id="KW-1185">Reference proteome</keyword>
<sequence length="335" mass="37600">MESEGRTSSIDECSQTLLKKEDSRSQTQHLNTLDRVNHHNNEFTNATKIFVGGLPADLTKDEFKAYFEKFGSIEDVVVMSDKETNKPRRFGFVTFDSQDTANSVLKNRFYELKNKRVEVKKAVSKERMTRNFGSYYDTYNNAMYNGTTLPYATATSYGVYYYGMNSYGYGAYSGIGCEGLPYFYYPYTNPSYYDNTCSYQNPYYYADTYSYMSPYSYHGNNPKHSYKYRNRSTTTPVVIKKKSHFKNGDGDHDVRKNTNVSSEVNDEESSVTRDALENGDGDHAETSDSLSVCCDGEGGSGGCAEGIQALSLYSDGSVEQMGADGESSSCTLLDS</sequence>
<dbReference type="InterPro" id="IPR000504">
    <property type="entry name" value="RRM_dom"/>
</dbReference>
<dbReference type="InterPro" id="IPR012677">
    <property type="entry name" value="Nucleotide-bd_a/b_plait_sf"/>
</dbReference>
<proteinExistence type="predicted"/>
<feature type="compositionally biased region" description="Basic and acidic residues" evidence="4">
    <location>
        <begin position="246"/>
        <end position="256"/>
    </location>
</feature>
<organism evidence="6 7">
    <name type="scientific">Lactuca sativa</name>
    <name type="common">Garden lettuce</name>
    <dbReference type="NCBI Taxonomy" id="4236"/>
    <lineage>
        <taxon>Eukaryota</taxon>
        <taxon>Viridiplantae</taxon>
        <taxon>Streptophyta</taxon>
        <taxon>Embryophyta</taxon>
        <taxon>Tracheophyta</taxon>
        <taxon>Spermatophyta</taxon>
        <taxon>Magnoliopsida</taxon>
        <taxon>eudicotyledons</taxon>
        <taxon>Gunneridae</taxon>
        <taxon>Pentapetalae</taxon>
        <taxon>asterids</taxon>
        <taxon>campanulids</taxon>
        <taxon>Asterales</taxon>
        <taxon>Asteraceae</taxon>
        <taxon>Cichorioideae</taxon>
        <taxon>Cichorieae</taxon>
        <taxon>Lactucinae</taxon>
        <taxon>Lactuca</taxon>
    </lineage>
</organism>
<dbReference type="InterPro" id="IPR035979">
    <property type="entry name" value="RBD_domain_sf"/>
</dbReference>
<feature type="region of interest" description="Disordered" evidence="4">
    <location>
        <begin position="244"/>
        <end position="289"/>
    </location>
</feature>
<evidence type="ECO:0000256" key="1">
    <source>
        <dbReference type="ARBA" id="ARBA00022737"/>
    </source>
</evidence>
<accession>A0A9R1W159</accession>
<gene>
    <name evidence="6" type="ORF">LSAT_V11C300134030</name>
</gene>
<dbReference type="PANTHER" id="PTHR48032:SF12">
    <property type="entry name" value="RRM DOMAIN-CONTAINING PROTEIN"/>
    <property type="match status" value="1"/>
</dbReference>
<evidence type="ECO:0000313" key="6">
    <source>
        <dbReference type="EMBL" id="KAJ0215563.1"/>
    </source>
</evidence>
<dbReference type="SMART" id="SM00360">
    <property type="entry name" value="RRM"/>
    <property type="match status" value="1"/>
</dbReference>
<reference evidence="6 7" key="1">
    <citation type="journal article" date="2017" name="Nat. Commun.">
        <title>Genome assembly with in vitro proximity ligation data and whole-genome triplication in lettuce.</title>
        <authorList>
            <person name="Reyes-Chin-Wo S."/>
            <person name="Wang Z."/>
            <person name="Yang X."/>
            <person name="Kozik A."/>
            <person name="Arikit S."/>
            <person name="Song C."/>
            <person name="Xia L."/>
            <person name="Froenicke L."/>
            <person name="Lavelle D.O."/>
            <person name="Truco M.J."/>
            <person name="Xia R."/>
            <person name="Zhu S."/>
            <person name="Xu C."/>
            <person name="Xu H."/>
            <person name="Xu X."/>
            <person name="Cox K."/>
            <person name="Korf I."/>
            <person name="Meyers B.C."/>
            <person name="Michelmore R.W."/>
        </authorList>
    </citation>
    <scope>NUCLEOTIDE SEQUENCE [LARGE SCALE GENOMIC DNA]</scope>
    <source>
        <strain evidence="7">cv. Salinas</strain>
        <tissue evidence="6">Seedlings</tissue>
    </source>
</reference>
<dbReference type="PROSITE" id="PS50102">
    <property type="entry name" value="RRM"/>
    <property type="match status" value="1"/>
</dbReference>
<dbReference type="EMBL" id="NBSK02000003">
    <property type="protein sequence ID" value="KAJ0215563.1"/>
    <property type="molecule type" value="Genomic_DNA"/>
</dbReference>
<dbReference type="Pfam" id="PF00076">
    <property type="entry name" value="RRM_1"/>
    <property type="match status" value="1"/>
</dbReference>
<dbReference type="Proteomes" id="UP000235145">
    <property type="component" value="Unassembled WGS sequence"/>
</dbReference>
<evidence type="ECO:0000256" key="4">
    <source>
        <dbReference type="SAM" id="MobiDB-lite"/>
    </source>
</evidence>
<name>A0A9R1W159_LACSA</name>
<protein>
    <recommendedName>
        <fullName evidence="5">RRM domain-containing protein</fullName>
    </recommendedName>
</protein>
<keyword evidence="2 3" id="KW-0694">RNA-binding</keyword>
<comment type="caution">
    <text evidence="6">The sequence shown here is derived from an EMBL/GenBank/DDBJ whole genome shotgun (WGS) entry which is preliminary data.</text>
</comment>
<evidence type="ECO:0000313" key="7">
    <source>
        <dbReference type="Proteomes" id="UP000235145"/>
    </source>
</evidence>
<evidence type="ECO:0000256" key="2">
    <source>
        <dbReference type="ARBA" id="ARBA00022884"/>
    </source>
</evidence>
<evidence type="ECO:0000256" key="3">
    <source>
        <dbReference type="PROSITE-ProRule" id="PRU00176"/>
    </source>
</evidence>
<evidence type="ECO:0000259" key="5">
    <source>
        <dbReference type="PROSITE" id="PS50102"/>
    </source>
</evidence>
<dbReference type="Gene3D" id="3.30.70.330">
    <property type="match status" value="1"/>
</dbReference>
<dbReference type="SUPFAM" id="SSF54928">
    <property type="entry name" value="RNA-binding domain, RBD"/>
    <property type="match status" value="1"/>
</dbReference>
<feature type="domain" description="RRM" evidence="5">
    <location>
        <begin position="47"/>
        <end position="124"/>
    </location>
</feature>
<dbReference type="OrthoDB" id="1639202at2759"/>
<keyword evidence="1" id="KW-0677">Repeat</keyword>
<dbReference type="AlphaFoldDB" id="A0A9R1W159"/>
<dbReference type="GO" id="GO:0003723">
    <property type="term" value="F:RNA binding"/>
    <property type="evidence" value="ECO:0007669"/>
    <property type="project" value="UniProtKB-UniRule"/>
</dbReference>
<dbReference type="PANTHER" id="PTHR48032">
    <property type="entry name" value="RNA-BINDING PROTEIN MUSASHI HOMOLOG RBP6"/>
    <property type="match status" value="1"/>
</dbReference>